<sequence length="383" mass="41183">MSVWDQVVGQEAAVAVLRAAVRNPQAMTHAWLITGPPGSGRSNAARAFAAALQCPSGGCGACPACATALAGTHADVTVVATEKVTISIEEVRDLIGIAQRSPSQGRWRVIVVEDADRMTERTSNVLLKAIEEPPPRTVWLLCSTSPQDVQVTIRSRCRALGLRVPPVEAVARLLIDRDGVEPDVADVAARAAQSHIGMARRLARDPDARERRRRTLELVTGIRGVGDAVLAAADLVDVAQAEAKAATEDRDAAERAALLHTLGAEDATRLPPALRAQVRQLTEDQKRRATRAQRDVLDRSLLDLLSLYRDVLVLQLGADVDPVNVEHTDQVRRLAQDSTPEQTLHRMDVIGETRTRLAGNVAPLLAIEAMAVALRPQDGRVGA</sequence>
<dbReference type="Pfam" id="PF13177">
    <property type="entry name" value="DNA_pol3_delta2"/>
    <property type="match status" value="1"/>
</dbReference>
<organism evidence="2 3">
    <name type="scientific">Actinotalea lenta</name>
    <dbReference type="NCBI Taxonomy" id="3064654"/>
    <lineage>
        <taxon>Bacteria</taxon>
        <taxon>Bacillati</taxon>
        <taxon>Actinomycetota</taxon>
        <taxon>Actinomycetes</taxon>
        <taxon>Micrococcales</taxon>
        <taxon>Cellulomonadaceae</taxon>
        <taxon>Actinotalea</taxon>
    </lineage>
</organism>
<dbReference type="PANTHER" id="PTHR11669:SF8">
    <property type="entry name" value="DNA POLYMERASE III SUBUNIT DELTA"/>
    <property type="match status" value="1"/>
</dbReference>
<dbReference type="InterPro" id="IPR050238">
    <property type="entry name" value="DNA_Rep/Repair_Clamp_Loader"/>
</dbReference>
<name>A0ABT9D6T5_9CELL</name>
<dbReference type="NCBIfam" id="NF005926">
    <property type="entry name" value="PRK07940.1"/>
    <property type="match status" value="1"/>
</dbReference>
<dbReference type="SUPFAM" id="SSF52540">
    <property type="entry name" value="P-loop containing nucleoside triphosphate hydrolases"/>
    <property type="match status" value="1"/>
</dbReference>
<proteinExistence type="predicted"/>
<evidence type="ECO:0000313" key="3">
    <source>
        <dbReference type="Proteomes" id="UP001232536"/>
    </source>
</evidence>
<dbReference type="GO" id="GO:0003887">
    <property type="term" value="F:DNA-directed DNA polymerase activity"/>
    <property type="evidence" value="ECO:0007669"/>
    <property type="project" value="UniProtKB-EC"/>
</dbReference>
<keyword evidence="2" id="KW-0808">Transferase</keyword>
<dbReference type="EC" id="2.7.7.7" evidence="2"/>
<comment type="caution">
    <text evidence="2">The sequence shown here is derived from an EMBL/GenBank/DDBJ whole genome shotgun (WGS) entry which is preliminary data.</text>
</comment>
<dbReference type="RefSeq" id="WP_304600204.1">
    <property type="nucleotide sequence ID" value="NZ_JAUQYO010000001.1"/>
</dbReference>
<evidence type="ECO:0000259" key="1">
    <source>
        <dbReference type="SMART" id="SM00382"/>
    </source>
</evidence>
<reference evidence="2 3" key="1">
    <citation type="submission" date="2023-07" db="EMBL/GenBank/DDBJ databases">
        <title>Description of novel actinomycetes strains, isolated from tidal flat sediment.</title>
        <authorList>
            <person name="Lu C."/>
        </authorList>
    </citation>
    <scope>NUCLEOTIDE SEQUENCE [LARGE SCALE GENOMIC DNA]</scope>
    <source>
        <strain evidence="2 3">SYSU T00b441</strain>
    </source>
</reference>
<accession>A0ABT9D6T5</accession>
<gene>
    <name evidence="2" type="ORF">Q6348_05000</name>
</gene>
<keyword evidence="2" id="KW-0548">Nucleotidyltransferase</keyword>
<dbReference type="SMART" id="SM00382">
    <property type="entry name" value="AAA"/>
    <property type="match status" value="1"/>
</dbReference>
<keyword evidence="3" id="KW-1185">Reference proteome</keyword>
<dbReference type="Gene3D" id="3.40.50.300">
    <property type="entry name" value="P-loop containing nucleotide triphosphate hydrolases"/>
    <property type="match status" value="1"/>
</dbReference>
<dbReference type="InterPro" id="IPR003593">
    <property type="entry name" value="AAA+_ATPase"/>
</dbReference>
<evidence type="ECO:0000313" key="2">
    <source>
        <dbReference type="EMBL" id="MDO8106552.1"/>
    </source>
</evidence>
<feature type="domain" description="AAA+ ATPase" evidence="1">
    <location>
        <begin position="27"/>
        <end position="165"/>
    </location>
</feature>
<dbReference type="EMBL" id="JAUQYP010000001">
    <property type="protein sequence ID" value="MDO8106552.1"/>
    <property type="molecule type" value="Genomic_DNA"/>
</dbReference>
<dbReference type="InterPro" id="IPR027417">
    <property type="entry name" value="P-loop_NTPase"/>
</dbReference>
<dbReference type="PANTHER" id="PTHR11669">
    <property type="entry name" value="REPLICATION FACTOR C / DNA POLYMERASE III GAMMA-TAU SUBUNIT"/>
    <property type="match status" value="1"/>
</dbReference>
<protein>
    <submittedName>
        <fullName evidence="2">DNA polymerase III subunit delta</fullName>
        <ecNumber evidence="2">2.7.7.7</ecNumber>
    </submittedName>
</protein>
<dbReference type="Proteomes" id="UP001232536">
    <property type="component" value="Unassembled WGS sequence"/>
</dbReference>